<protein>
    <submittedName>
        <fullName evidence="5">Phospholipase/Carboxylesterase</fullName>
    </submittedName>
</protein>
<dbReference type="eggNOG" id="COG0400">
    <property type="taxonomic scope" value="Bacteria"/>
</dbReference>
<sequence>MGSAKNCNEILKRGLMSAKILVIFLHGIGASGSQLLPLASSWRSTLPDARFATPNAPYLRSQGHQWFSVEGNPLSPDRIRTVRGAFDALINGILKTEGFQEAHHRVAFVGVSQGAIIALDGIASGRWQIGALVSFAGLLPPQPVSSDSKSTPILLVHGQNDRSIPAATSTSAAMQLRIAGFKVELDIEPGVGHTISQTGARRALAFLQKSLA</sequence>
<evidence type="ECO:0000313" key="6">
    <source>
        <dbReference type="Proteomes" id="UP000014411"/>
    </source>
</evidence>
<feature type="domain" description="Phospholipase/carboxylesterase/thioesterase" evidence="4">
    <location>
        <begin position="18"/>
        <end position="210"/>
    </location>
</feature>
<evidence type="ECO:0000256" key="2">
    <source>
        <dbReference type="ARBA" id="ARBA00022801"/>
    </source>
</evidence>
<gene>
    <name evidence="5" type="ORF">RGCCGE502_22010</name>
</gene>
<evidence type="ECO:0000259" key="4">
    <source>
        <dbReference type="Pfam" id="PF02230"/>
    </source>
</evidence>
<keyword evidence="3" id="KW-0812">Transmembrane</keyword>
<dbReference type="InterPro" id="IPR003140">
    <property type="entry name" value="PLipase/COase/thioEstase"/>
</dbReference>
<dbReference type="EMBL" id="AEYE02000028">
    <property type="protein sequence ID" value="EPE96157.1"/>
    <property type="molecule type" value="Genomic_DNA"/>
</dbReference>
<dbReference type="GO" id="GO:0016787">
    <property type="term" value="F:hydrolase activity"/>
    <property type="evidence" value="ECO:0007669"/>
    <property type="project" value="UniProtKB-KW"/>
</dbReference>
<dbReference type="Pfam" id="PF02230">
    <property type="entry name" value="Abhydrolase_2"/>
    <property type="match status" value="1"/>
</dbReference>
<keyword evidence="2" id="KW-0378">Hydrolase</keyword>
<proteinExistence type="inferred from homology"/>
<comment type="similarity">
    <text evidence="1">Belongs to the AB hydrolase superfamily. AB hydrolase 2 family.</text>
</comment>
<comment type="caution">
    <text evidence="5">The sequence shown here is derived from an EMBL/GenBank/DDBJ whole genome shotgun (WGS) entry which is preliminary data.</text>
</comment>
<keyword evidence="3" id="KW-0472">Membrane</keyword>
<dbReference type="InterPro" id="IPR029058">
    <property type="entry name" value="AB_hydrolase_fold"/>
</dbReference>
<evidence type="ECO:0000313" key="5">
    <source>
        <dbReference type="EMBL" id="EPE96157.1"/>
    </source>
</evidence>
<reference evidence="5 6" key="1">
    <citation type="journal article" date="2012" name="J. Bacteriol.">
        <title>Genome sequence of Rhizobium grahamii CCGE502, a broad-host-range symbiont with low nodulation competitiveness in Phaseolus vulgaris.</title>
        <authorList>
            <person name="Althabegoiti M.J."/>
            <person name="Lozano L."/>
            <person name="Torres-Tejerizo G."/>
            <person name="Ormeno-Orrillo E."/>
            <person name="Rogel M.A."/>
            <person name="Gonzalez V."/>
            <person name="Martinez-Romero E."/>
        </authorList>
    </citation>
    <scope>NUCLEOTIDE SEQUENCE [LARGE SCALE GENOMIC DNA]</scope>
    <source>
        <strain evidence="5 6">CCGE 502</strain>
    </source>
</reference>
<dbReference type="PANTHER" id="PTHR10655">
    <property type="entry name" value="LYSOPHOSPHOLIPASE-RELATED"/>
    <property type="match status" value="1"/>
</dbReference>
<keyword evidence="3" id="KW-1133">Transmembrane helix</keyword>
<dbReference type="HOGENOM" id="CLU_049413_5_2_5"/>
<dbReference type="InterPro" id="IPR050565">
    <property type="entry name" value="LYPA1-2/EST-like"/>
</dbReference>
<organism evidence="5 6">
    <name type="scientific">Rhizobium grahamii CCGE 502</name>
    <dbReference type="NCBI Taxonomy" id="990285"/>
    <lineage>
        <taxon>Bacteria</taxon>
        <taxon>Pseudomonadati</taxon>
        <taxon>Pseudomonadota</taxon>
        <taxon>Alphaproteobacteria</taxon>
        <taxon>Hyphomicrobiales</taxon>
        <taxon>Rhizobiaceae</taxon>
        <taxon>Rhizobium/Agrobacterium group</taxon>
        <taxon>Rhizobium</taxon>
    </lineage>
</organism>
<keyword evidence="6" id="KW-1185">Reference proteome</keyword>
<dbReference type="PANTHER" id="PTHR10655:SF17">
    <property type="entry name" value="LYSOPHOSPHOLIPASE-LIKE PROTEIN 1"/>
    <property type="match status" value="1"/>
</dbReference>
<dbReference type="SUPFAM" id="SSF53474">
    <property type="entry name" value="alpha/beta-Hydrolases"/>
    <property type="match status" value="1"/>
</dbReference>
<feature type="transmembrane region" description="Helical" evidence="3">
    <location>
        <begin position="20"/>
        <end position="42"/>
    </location>
</feature>
<dbReference type="Proteomes" id="UP000014411">
    <property type="component" value="Unassembled WGS sequence"/>
</dbReference>
<name>S3HBU0_9HYPH</name>
<dbReference type="Gene3D" id="3.40.50.1820">
    <property type="entry name" value="alpha/beta hydrolase"/>
    <property type="match status" value="1"/>
</dbReference>
<evidence type="ECO:0000256" key="1">
    <source>
        <dbReference type="ARBA" id="ARBA00006499"/>
    </source>
</evidence>
<dbReference type="AlphaFoldDB" id="S3HBU0"/>
<accession>S3HBU0</accession>
<evidence type="ECO:0000256" key="3">
    <source>
        <dbReference type="SAM" id="Phobius"/>
    </source>
</evidence>